<protein>
    <submittedName>
        <fullName evidence="6">Ferredoxin</fullName>
    </submittedName>
</protein>
<evidence type="ECO:0000313" key="7">
    <source>
        <dbReference type="Proteomes" id="UP000188181"/>
    </source>
</evidence>
<gene>
    <name evidence="6" type="ORF">SMSP2_02773</name>
</gene>
<evidence type="ECO:0000256" key="4">
    <source>
        <dbReference type="ARBA" id="ARBA00023014"/>
    </source>
</evidence>
<dbReference type="PANTHER" id="PTHR43687:SF1">
    <property type="entry name" value="FERREDOXIN III"/>
    <property type="match status" value="1"/>
</dbReference>
<proteinExistence type="predicted"/>
<dbReference type="GO" id="GO:0046872">
    <property type="term" value="F:metal ion binding"/>
    <property type="evidence" value="ECO:0007669"/>
    <property type="project" value="UniProtKB-KW"/>
</dbReference>
<name>A0A1Q2MI83_9BACT</name>
<keyword evidence="4" id="KW-0411">Iron-sulfur</keyword>
<dbReference type="InterPro" id="IPR017900">
    <property type="entry name" value="4Fe4S_Fe_S_CS"/>
</dbReference>
<organism evidence="6 7">
    <name type="scientific">Limihaloglobus sulfuriphilus</name>
    <dbReference type="NCBI Taxonomy" id="1851148"/>
    <lineage>
        <taxon>Bacteria</taxon>
        <taxon>Pseudomonadati</taxon>
        <taxon>Planctomycetota</taxon>
        <taxon>Phycisphaerae</taxon>
        <taxon>Sedimentisphaerales</taxon>
        <taxon>Sedimentisphaeraceae</taxon>
        <taxon>Limihaloglobus</taxon>
    </lineage>
</organism>
<dbReference type="PANTHER" id="PTHR43687">
    <property type="entry name" value="ADENYLYLSULFATE REDUCTASE, BETA SUBUNIT"/>
    <property type="match status" value="1"/>
</dbReference>
<dbReference type="OrthoDB" id="9798098at2"/>
<evidence type="ECO:0000259" key="5">
    <source>
        <dbReference type="PROSITE" id="PS51379"/>
    </source>
</evidence>
<dbReference type="Proteomes" id="UP000188181">
    <property type="component" value="Chromosome"/>
</dbReference>
<dbReference type="STRING" id="1851148.SMSP2_02773"/>
<accession>A0A1Q2MI83</accession>
<dbReference type="PROSITE" id="PS51379">
    <property type="entry name" value="4FE4S_FER_2"/>
    <property type="match status" value="2"/>
</dbReference>
<keyword evidence="7" id="KW-1185">Reference proteome</keyword>
<keyword evidence="1" id="KW-0004">4Fe-4S</keyword>
<feature type="domain" description="4Fe-4S ferredoxin-type" evidence="5">
    <location>
        <begin position="1"/>
        <end position="30"/>
    </location>
</feature>
<dbReference type="RefSeq" id="WP_146684585.1">
    <property type="nucleotide sequence ID" value="NZ_CP019646.1"/>
</dbReference>
<dbReference type="EMBL" id="CP019646">
    <property type="protein sequence ID" value="AQQ72390.1"/>
    <property type="molecule type" value="Genomic_DNA"/>
</dbReference>
<evidence type="ECO:0000313" key="6">
    <source>
        <dbReference type="EMBL" id="AQQ72390.1"/>
    </source>
</evidence>
<dbReference type="PROSITE" id="PS00198">
    <property type="entry name" value="4FE4S_FER_1"/>
    <property type="match status" value="1"/>
</dbReference>
<dbReference type="Gene3D" id="3.30.70.20">
    <property type="match status" value="2"/>
</dbReference>
<dbReference type="SUPFAM" id="SSF54862">
    <property type="entry name" value="4Fe-4S ferredoxins"/>
    <property type="match status" value="1"/>
</dbReference>
<dbReference type="KEGG" id="pbas:SMSP2_02773"/>
<sequence>MPAVVNKDTCTGCGACVDSCPVEAISMQDDVAVVDEGACVDCGACVDECPVEAISME</sequence>
<dbReference type="InterPro" id="IPR017896">
    <property type="entry name" value="4Fe4S_Fe-S-bd"/>
</dbReference>
<keyword evidence="2" id="KW-0479">Metal-binding</keyword>
<dbReference type="Pfam" id="PF13237">
    <property type="entry name" value="Fer4_10"/>
    <property type="match status" value="1"/>
</dbReference>
<evidence type="ECO:0000256" key="1">
    <source>
        <dbReference type="ARBA" id="ARBA00022485"/>
    </source>
</evidence>
<dbReference type="GO" id="GO:0051539">
    <property type="term" value="F:4 iron, 4 sulfur cluster binding"/>
    <property type="evidence" value="ECO:0007669"/>
    <property type="project" value="UniProtKB-KW"/>
</dbReference>
<reference evidence="7" key="1">
    <citation type="submission" date="2017-02" db="EMBL/GenBank/DDBJ databases">
        <title>Comparative genomics and description of representatives of a novel lineage of planctomycetes thriving in anoxic sediments.</title>
        <authorList>
            <person name="Spring S."/>
            <person name="Bunk B."/>
            <person name="Sproer C."/>
        </authorList>
    </citation>
    <scope>NUCLEOTIDE SEQUENCE [LARGE SCALE GENOMIC DNA]</scope>
    <source>
        <strain evidence="7">SM-Chi-D1</strain>
    </source>
</reference>
<feature type="domain" description="4Fe-4S ferredoxin-type" evidence="5">
    <location>
        <begin position="32"/>
        <end position="57"/>
    </location>
</feature>
<dbReference type="InterPro" id="IPR050572">
    <property type="entry name" value="Fe-S_Ferredoxin"/>
</dbReference>
<dbReference type="AlphaFoldDB" id="A0A1Q2MI83"/>
<evidence type="ECO:0000256" key="3">
    <source>
        <dbReference type="ARBA" id="ARBA00023004"/>
    </source>
</evidence>
<keyword evidence="3" id="KW-0408">Iron</keyword>
<evidence type="ECO:0000256" key="2">
    <source>
        <dbReference type="ARBA" id="ARBA00022723"/>
    </source>
</evidence>